<dbReference type="PROSITE" id="PS50042">
    <property type="entry name" value="CNMP_BINDING_3"/>
    <property type="match status" value="1"/>
</dbReference>
<evidence type="ECO:0000256" key="1">
    <source>
        <dbReference type="ARBA" id="ARBA00023015"/>
    </source>
</evidence>
<evidence type="ECO:0000256" key="3">
    <source>
        <dbReference type="ARBA" id="ARBA00023163"/>
    </source>
</evidence>
<dbReference type="GO" id="GO:0003677">
    <property type="term" value="F:DNA binding"/>
    <property type="evidence" value="ECO:0007669"/>
    <property type="project" value="UniProtKB-KW"/>
</dbReference>
<accession>A0A9D1R1A2</accession>
<dbReference type="Gene3D" id="2.60.120.10">
    <property type="entry name" value="Jelly Rolls"/>
    <property type="match status" value="1"/>
</dbReference>
<dbReference type="InterPro" id="IPR036390">
    <property type="entry name" value="WH_DNA-bd_sf"/>
</dbReference>
<sequence length="235" mass="27470">MDMPSHTAPPRTVIISHSGLHEPWREILHRGTRLVLPRSPYNHQSTTDCFYFIDKGRVRLTYTGTLGEDHVVMFFGPGCIFNETSVLTGDESTMASFRVLERTEAYRFPGQLLHDRDFILAYPHLYNNMLRGTALKFSNMFHVTYLIRHGTPLLRVCRFLRQLSRCHNNAVRFPLDMTQIELASVLDMHRVSLFRCLQQLRDMGLLLHFSRREVLLSDVEELDAFLQSQEDKEWD</sequence>
<dbReference type="SUPFAM" id="SSF46785">
    <property type="entry name" value="Winged helix' DNA-binding domain"/>
    <property type="match status" value="1"/>
</dbReference>
<dbReference type="SUPFAM" id="SSF51206">
    <property type="entry name" value="cAMP-binding domain-like"/>
    <property type="match status" value="1"/>
</dbReference>
<keyword evidence="2" id="KW-0238">DNA-binding</keyword>
<evidence type="ECO:0000256" key="2">
    <source>
        <dbReference type="ARBA" id="ARBA00023125"/>
    </source>
</evidence>
<evidence type="ECO:0000313" key="5">
    <source>
        <dbReference type="EMBL" id="HIW79836.1"/>
    </source>
</evidence>
<evidence type="ECO:0000259" key="4">
    <source>
        <dbReference type="PROSITE" id="PS50042"/>
    </source>
</evidence>
<dbReference type="EMBL" id="DXGI01000447">
    <property type="protein sequence ID" value="HIW79836.1"/>
    <property type="molecule type" value="Genomic_DNA"/>
</dbReference>
<feature type="domain" description="Cyclic nucleotide-binding" evidence="4">
    <location>
        <begin position="48"/>
        <end position="99"/>
    </location>
</feature>
<reference evidence="5" key="1">
    <citation type="journal article" date="2021" name="PeerJ">
        <title>Extensive microbial diversity within the chicken gut microbiome revealed by metagenomics and culture.</title>
        <authorList>
            <person name="Gilroy R."/>
            <person name="Ravi A."/>
            <person name="Getino M."/>
            <person name="Pursley I."/>
            <person name="Horton D.L."/>
            <person name="Alikhan N.F."/>
            <person name="Baker D."/>
            <person name="Gharbi K."/>
            <person name="Hall N."/>
            <person name="Watson M."/>
            <person name="Adriaenssens E.M."/>
            <person name="Foster-Nyarko E."/>
            <person name="Jarju S."/>
            <person name="Secka A."/>
            <person name="Antonio M."/>
            <person name="Oren A."/>
            <person name="Chaudhuri R.R."/>
            <person name="La Ragione R."/>
            <person name="Hildebrand F."/>
            <person name="Pallen M.J."/>
        </authorList>
    </citation>
    <scope>NUCLEOTIDE SEQUENCE</scope>
    <source>
        <strain evidence="5">ChiSxjej5B17-1746</strain>
    </source>
</reference>
<dbReference type="InterPro" id="IPR014710">
    <property type="entry name" value="RmlC-like_jellyroll"/>
</dbReference>
<dbReference type="InterPro" id="IPR000595">
    <property type="entry name" value="cNMP-bd_dom"/>
</dbReference>
<comment type="caution">
    <text evidence="5">The sequence shown here is derived from an EMBL/GenBank/DDBJ whole genome shotgun (WGS) entry which is preliminary data.</text>
</comment>
<dbReference type="InterPro" id="IPR018490">
    <property type="entry name" value="cNMP-bd_dom_sf"/>
</dbReference>
<reference evidence="5" key="2">
    <citation type="submission" date="2021-04" db="EMBL/GenBank/DDBJ databases">
        <authorList>
            <person name="Gilroy R."/>
        </authorList>
    </citation>
    <scope>NUCLEOTIDE SEQUENCE</scope>
    <source>
        <strain evidence="5">ChiSxjej5B17-1746</strain>
    </source>
</reference>
<dbReference type="Pfam" id="PF00027">
    <property type="entry name" value="cNMP_binding"/>
    <property type="match status" value="1"/>
</dbReference>
<dbReference type="GO" id="GO:0006355">
    <property type="term" value="P:regulation of DNA-templated transcription"/>
    <property type="evidence" value="ECO:0007669"/>
    <property type="project" value="InterPro"/>
</dbReference>
<gene>
    <name evidence="5" type="ORF">H9874_11950</name>
</gene>
<evidence type="ECO:0000313" key="6">
    <source>
        <dbReference type="Proteomes" id="UP000824264"/>
    </source>
</evidence>
<proteinExistence type="predicted"/>
<dbReference type="Pfam" id="PF13545">
    <property type="entry name" value="HTH_Crp_2"/>
    <property type="match status" value="1"/>
</dbReference>
<protein>
    <submittedName>
        <fullName evidence="5">Crp/Fnr family transcriptional regulator</fullName>
    </submittedName>
</protein>
<dbReference type="AlphaFoldDB" id="A0A9D1R1A2"/>
<organism evidence="5 6">
    <name type="scientific">Candidatus Bilophila faecipullorum</name>
    <dbReference type="NCBI Taxonomy" id="2838482"/>
    <lineage>
        <taxon>Bacteria</taxon>
        <taxon>Pseudomonadati</taxon>
        <taxon>Thermodesulfobacteriota</taxon>
        <taxon>Desulfovibrionia</taxon>
        <taxon>Desulfovibrionales</taxon>
        <taxon>Desulfovibrionaceae</taxon>
        <taxon>Bilophila</taxon>
    </lineage>
</organism>
<dbReference type="Proteomes" id="UP000824264">
    <property type="component" value="Unassembled WGS sequence"/>
</dbReference>
<name>A0A9D1R1A2_9BACT</name>
<dbReference type="InterPro" id="IPR012318">
    <property type="entry name" value="HTH_CRP"/>
</dbReference>
<keyword evidence="3" id="KW-0804">Transcription</keyword>
<keyword evidence="1" id="KW-0805">Transcription regulation</keyword>
<dbReference type="CDD" id="cd00038">
    <property type="entry name" value="CAP_ED"/>
    <property type="match status" value="1"/>
</dbReference>